<protein>
    <submittedName>
        <fullName evidence="1">Uncharacterized protein</fullName>
    </submittedName>
</protein>
<keyword evidence="2" id="KW-1185">Reference proteome</keyword>
<gene>
    <name evidence="1" type="ORF">Taro_050537</name>
</gene>
<dbReference type="EMBL" id="NMUH01007625">
    <property type="protein sequence ID" value="MQM17566.1"/>
    <property type="molecule type" value="Genomic_DNA"/>
</dbReference>
<comment type="caution">
    <text evidence="1">The sequence shown here is derived from an EMBL/GenBank/DDBJ whole genome shotgun (WGS) entry which is preliminary data.</text>
</comment>
<sequence length="59" mass="6494">MPFEEGRQWRKPSRRGVADKGCPFGCAAKRTPGLPFGCAAKRNAEILASARLMQVLYVV</sequence>
<evidence type="ECO:0000313" key="2">
    <source>
        <dbReference type="Proteomes" id="UP000652761"/>
    </source>
</evidence>
<reference evidence="1" key="1">
    <citation type="submission" date="2017-07" db="EMBL/GenBank/DDBJ databases">
        <title>Taro Niue Genome Assembly and Annotation.</title>
        <authorList>
            <person name="Atibalentja N."/>
            <person name="Keating K."/>
            <person name="Fields C.J."/>
        </authorList>
    </citation>
    <scope>NUCLEOTIDE SEQUENCE</scope>
    <source>
        <strain evidence="1">Niue_2</strain>
        <tissue evidence="1">Leaf</tissue>
    </source>
</reference>
<dbReference type="AlphaFoldDB" id="A0A843XE26"/>
<organism evidence="1 2">
    <name type="scientific">Colocasia esculenta</name>
    <name type="common">Wild taro</name>
    <name type="synonym">Arum esculentum</name>
    <dbReference type="NCBI Taxonomy" id="4460"/>
    <lineage>
        <taxon>Eukaryota</taxon>
        <taxon>Viridiplantae</taxon>
        <taxon>Streptophyta</taxon>
        <taxon>Embryophyta</taxon>
        <taxon>Tracheophyta</taxon>
        <taxon>Spermatophyta</taxon>
        <taxon>Magnoliopsida</taxon>
        <taxon>Liliopsida</taxon>
        <taxon>Araceae</taxon>
        <taxon>Aroideae</taxon>
        <taxon>Colocasieae</taxon>
        <taxon>Colocasia</taxon>
    </lineage>
</organism>
<accession>A0A843XE26</accession>
<evidence type="ECO:0000313" key="1">
    <source>
        <dbReference type="EMBL" id="MQM17566.1"/>
    </source>
</evidence>
<proteinExistence type="predicted"/>
<name>A0A843XE26_COLES</name>
<dbReference type="Proteomes" id="UP000652761">
    <property type="component" value="Unassembled WGS sequence"/>
</dbReference>